<keyword evidence="1" id="KW-0472">Membrane</keyword>
<organism evidence="2 3">
    <name type="scientific">Penicillium roqueforti (strain FM164)</name>
    <dbReference type="NCBI Taxonomy" id="1365484"/>
    <lineage>
        <taxon>Eukaryota</taxon>
        <taxon>Fungi</taxon>
        <taxon>Dikarya</taxon>
        <taxon>Ascomycota</taxon>
        <taxon>Pezizomycotina</taxon>
        <taxon>Eurotiomycetes</taxon>
        <taxon>Eurotiomycetidae</taxon>
        <taxon>Eurotiales</taxon>
        <taxon>Aspergillaceae</taxon>
        <taxon>Penicillium</taxon>
    </lineage>
</organism>
<sequence length="70" mass="8309">MYKKIVGGCIRLFVVVFVIIEIENYTNLIDRYPIACKVAFFLALFGFLWLYGMYRDPESELNQDDKDPRH</sequence>
<keyword evidence="1" id="KW-1133">Transmembrane helix</keyword>
<dbReference type="AlphaFoldDB" id="W6Q4W7"/>
<name>W6Q4W7_PENRF</name>
<accession>W6Q4W7</accession>
<evidence type="ECO:0000256" key="1">
    <source>
        <dbReference type="SAM" id="Phobius"/>
    </source>
</evidence>
<keyword evidence="3" id="KW-1185">Reference proteome</keyword>
<evidence type="ECO:0000313" key="2">
    <source>
        <dbReference type="EMBL" id="CDM31375.1"/>
    </source>
</evidence>
<reference evidence="2" key="1">
    <citation type="journal article" date="2014" name="Nat. Commun.">
        <title>Multiple recent horizontal transfers of a large genomic region in cheese making fungi.</title>
        <authorList>
            <person name="Cheeseman K."/>
            <person name="Ropars J."/>
            <person name="Renault P."/>
            <person name="Dupont J."/>
            <person name="Gouzy J."/>
            <person name="Branca A."/>
            <person name="Abraham A.L."/>
            <person name="Ceppi M."/>
            <person name="Conseiller E."/>
            <person name="Debuchy R."/>
            <person name="Malagnac F."/>
            <person name="Goarin A."/>
            <person name="Silar P."/>
            <person name="Lacoste S."/>
            <person name="Sallet E."/>
            <person name="Bensimon A."/>
            <person name="Giraud T."/>
            <person name="Brygoo Y."/>
        </authorList>
    </citation>
    <scope>NUCLEOTIDE SEQUENCE [LARGE SCALE GENOMIC DNA]</scope>
    <source>
        <strain evidence="2">FM164</strain>
    </source>
</reference>
<dbReference type="Proteomes" id="UP000030686">
    <property type="component" value="Unassembled WGS sequence"/>
</dbReference>
<keyword evidence="1" id="KW-0812">Transmembrane</keyword>
<evidence type="ECO:0000313" key="3">
    <source>
        <dbReference type="Proteomes" id="UP000030686"/>
    </source>
</evidence>
<dbReference type="EMBL" id="HG792016">
    <property type="protein sequence ID" value="CDM31375.1"/>
    <property type="molecule type" value="Genomic_DNA"/>
</dbReference>
<feature type="transmembrane region" description="Helical" evidence="1">
    <location>
        <begin position="5"/>
        <end position="22"/>
    </location>
</feature>
<protein>
    <submittedName>
        <fullName evidence="2">Genomic scaffold, ProqFM164S02</fullName>
    </submittedName>
</protein>
<feature type="transmembrane region" description="Helical" evidence="1">
    <location>
        <begin position="34"/>
        <end position="54"/>
    </location>
</feature>
<gene>
    <name evidence="2" type="ORF">PROQFM164_S02g001525</name>
</gene>
<proteinExistence type="predicted"/>